<keyword evidence="8" id="KW-0647">Proteasome</keyword>
<evidence type="ECO:0000313" key="8">
    <source>
        <dbReference type="EMBL" id="HJG92083.1"/>
    </source>
</evidence>
<sequence>MKTYAEMTAELEQLAAHNERLVSGLRSAREQIVALKSDLERVGDPPNSYATFLRRCEGTTIDVLHHGRRLRVSTSASLDLEALSPGTELRLNEALAAVEAVAPSDAGNVVPVVEDLADSRVLVAVAPDDIRALRRAGRLTEEQLHPGDHVLIDLKSQLVLERIDRAEITDLVLEQVPEVSFDQIGGLGEQIEAIRDAVELPFLQQDLYRTYGLRPPQGVLLYGPPGCGKTMIAKAVAHELVLRSAEVRGVSVSEALENSAFLNVKGPELLNKYVGETERSIRLVFERAREKAAADHPVVIFFDEMEALFRTRGTGLSSDVETTIVPQLLAEIDGVEGLDNVIVIGASNREDMIDPAILRPGRLDVKIRVRRPNSRAGREILALYLDETVPVREDREQLLDLAIAEIYDDSPASAFVRVEYSDGGHDTLHFRDFVSGATLRNIVDRAKKLAVKDQLATGVVGVGSQHLRDAITAEFVENEDMPSASHPEDWARTSGLPGSGRRRVDAVVPLQGRVQRPESAEIPEAPAAAEQEAGS</sequence>
<accession>A0A921MWP2</accession>
<keyword evidence="1 4" id="KW-0547">Nucleotide-binding</keyword>
<dbReference type="InterPro" id="IPR027417">
    <property type="entry name" value="P-loop_NTPase"/>
</dbReference>
<dbReference type="GO" id="GO:0016853">
    <property type="term" value="F:isomerase activity"/>
    <property type="evidence" value="ECO:0007669"/>
    <property type="project" value="UniProtKB-KW"/>
</dbReference>
<dbReference type="Gene3D" id="3.40.50.300">
    <property type="entry name" value="P-loop containing nucleotide triphosphate hydrolases"/>
    <property type="match status" value="1"/>
</dbReference>
<dbReference type="GO" id="GO:0019941">
    <property type="term" value="P:modification-dependent protein catabolic process"/>
    <property type="evidence" value="ECO:0007669"/>
    <property type="project" value="InterPro"/>
</dbReference>
<dbReference type="InterPro" id="IPR032501">
    <property type="entry name" value="Prot_ATP_ID_OB_2nd"/>
</dbReference>
<dbReference type="SMART" id="SM00382">
    <property type="entry name" value="AAA"/>
    <property type="match status" value="1"/>
</dbReference>
<protein>
    <recommendedName>
        <fullName evidence="4">AAA ATPase forming ring-shaped complexes</fullName>
        <shortName evidence="4">ARC</shortName>
    </recommendedName>
</protein>
<evidence type="ECO:0000256" key="2">
    <source>
        <dbReference type="ARBA" id="ARBA00022840"/>
    </source>
</evidence>
<feature type="domain" description="AAA+ ATPase" evidence="7">
    <location>
        <begin position="215"/>
        <end position="373"/>
    </location>
</feature>
<comment type="similarity">
    <text evidence="4 5">Belongs to the AAA ATPase family.</text>
</comment>
<keyword evidence="3" id="KW-0175">Coiled coil</keyword>
<reference evidence="8" key="1">
    <citation type="journal article" date="2021" name="PeerJ">
        <title>Extensive microbial diversity within the chicken gut microbiome revealed by metagenomics and culture.</title>
        <authorList>
            <person name="Gilroy R."/>
            <person name="Ravi A."/>
            <person name="Getino M."/>
            <person name="Pursley I."/>
            <person name="Horton D.L."/>
            <person name="Alikhan N.F."/>
            <person name="Baker D."/>
            <person name="Gharbi K."/>
            <person name="Hall N."/>
            <person name="Watson M."/>
            <person name="Adriaenssens E.M."/>
            <person name="Foster-Nyarko E."/>
            <person name="Jarju S."/>
            <person name="Secka A."/>
            <person name="Antonio M."/>
            <person name="Oren A."/>
            <person name="Chaudhuri R.R."/>
            <person name="La Ragione R."/>
            <person name="Hildebrand F."/>
            <person name="Pallen M.J."/>
        </authorList>
    </citation>
    <scope>NUCLEOTIDE SEQUENCE</scope>
    <source>
        <strain evidence="8">ChiGjej5B5-22894</strain>
    </source>
</reference>
<dbReference type="InterPro" id="IPR041626">
    <property type="entry name" value="Prot_ATP_ID_OB_N"/>
</dbReference>
<comment type="caution">
    <text evidence="8">The sequence shown here is derived from an EMBL/GenBank/DDBJ whole genome shotgun (WGS) entry which is preliminary data.</text>
</comment>
<dbReference type="PANTHER" id="PTHR23077:SF144">
    <property type="entry name" value="PROTEASOME-ASSOCIATED ATPASE"/>
    <property type="match status" value="1"/>
</dbReference>
<dbReference type="SUPFAM" id="SSF52540">
    <property type="entry name" value="P-loop containing nucleoside triphosphate hydrolases"/>
    <property type="match status" value="1"/>
</dbReference>
<keyword evidence="2 4" id="KW-0067">ATP-binding</keyword>
<dbReference type="Pfam" id="PF17758">
    <property type="entry name" value="Prot_ATP_ID_OB_N"/>
    <property type="match status" value="1"/>
</dbReference>
<dbReference type="PANTHER" id="PTHR23077">
    <property type="entry name" value="AAA-FAMILY ATPASE"/>
    <property type="match status" value="1"/>
</dbReference>
<dbReference type="NCBIfam" id="TIGR03689">
    <property type="entry name" value="pup_AAA"/>
    <property type="match status" value="1"/>
</dbReference>
<dbReference type="Pfam" id="PF00004">
    <property type="entry name" value="AAA"/>
    <property type="match status" value="1"/>
</dbReference>
<feature type="binding site" evidence="4">
    <location>
        <begin position="226"/>
        <end position="231"/>
    </location>
    <ligand>
        <name>ATP</name>
        <dbReference type="ChEBI" id="CHEBI:30616"/>
    </ligand>
</feature>
<dbReference type="AlphaFoldDB" id="A0A921MWP2"/>
<evidence type="ECO:0000256" key="4">
    <source>
        <dbReference type="HAMAP-Rule" id="MF_02112"/>
    </source>
</evidence>
<dbReference type="EMBL" id="DYUE01000235">
    <property type="protein sequence ID" value="HJG92083.1"/>
    <property type="molecule type" value="Genomic_DNA"/>
</dbReference>
<dbReference type="InterPro" id="IPR050168">
    <property type="entry name" value="AAA_ATPase_domain"/>
</dbReference>
<evidence type="ECO:0000256" key="3">
    <source>
        <dbReference type="ARBA" id="ARBA00023054"/>
    </source>
</evidence>
<dbReference type="OrthoDB" id="9809379at2"/>
<dbReference type="RefSeq" id="WP_087485225.1">
    <property type="nucleotide sequence ID" value="NZ_FXXB01000008.1"/>
</dbReference>
<dbReference type="InterPro" id="IPR003593">
    <property type="entry name" value="AAA+_ATPase"/>
</dbReference>
<evidence type="ECO:0000256" key="1">
    <source>
        <dbReference type="ARBA" id="ARBA00022741"/>
    </source>
</evidence>
<dbReference type="PROSITE" id="PS00674">
    <property type="entry name" value="AAA"/>
    <property type="match status" value="1"/>
</dbReference>
<gene>
    <name evidence="4 8" type="primary">arc</name>
    <name evidence="8" type="ORF">K8V81_10220</name>
</gene>
<dbReference type="HAMAP" id="MF_02112">
    <property type="entry name" value="ARC_ATPase"/>
    <property type="match status" value="1"/>
</dbReference>
<dbReference type="GO" id="GO:0005524">
    <property type="term" value="F:ATP binding"/>
    <property type="evidence" value="ECO:0007669"/>
    <property type="project" value="UniProtKB-UniRule"/>
</dbReference>
<dbReference type="InterPro" id="IPR003960">
    <property type="entry name" value="ATPase_AAA_CS"/>
</dbReference>
<evidence type="ECO:0000256" key="5">
    <source>
        <dbReference type="RuleBase" id="RU003651"/>
    </source>
</evidence>
<dbReference type="Pfam" id="PF16450">
    <property type="entry name" value="Prot_ATP_ID_OB_C"/>
    <property type="match status" value="1"/>
</dbReference>
<feature type="compositionally biased region" description="Low complexity" evidence="6">
    <location>
        <begin position="520"/>
        <end position="535"/>
    </location>
</feature>
<comment type="subunit">
    <text evidence="4">Homohexamer. Assembles into a hexameric ring structure.</text>
</comment>
<name>A0A921MWP2_9MICO</name>
<dbReference type="InterPro" id="IPR022482">
    <property type="entry name" value="Proteasome_ATPase"/>
</dbReference>
<evidence type="ECO:0000259" key="7">
    <source>
        <dbReference type="SMART" id="SM00382"/>
    </source>
</evidence>
<reference evidence="8" key="2">
    <citation type="submission" date="2021-09" db="EMBL/GenBank/DDBJ databases">
        <authorList>
            <person name="Gilroy R."/>
        </authorList>
    </citation>
    <scope>NUCLEOTIDE SEQUENCE</scope>
    <source>
        <strain evidence="8">ChiGjej5B5-22894</strain>
    </source>
</reference>
<feature type="region of interest" description="Disordered" evidence="6">
    <location>
        <begin position="479"/>
        <end position="535"/>
    </location>
</feature>
<dbReference type="Gene3D" id="2.40.50.140">
    <property type="entry name" value="Nucleic acid-binding proteins"/>
    <property type="match status" value="2"/>
</dbReference>
<dbReference type="GO" id="GO:0016887">
    <property type="term" value="F:ATP hydrolysis activity"/>
    <property type="evidence" value="ECO:0007669"/>
    <property type="project" value="UniProtKB-UniRule"/>
</dbReference>
<dbReference type="Proteomes" id="UP000742460">
    <property type="component" value="Unassembled WGS sequence"/>
</dbReference>
<dbReference type="GO" id="GO:0010498">
    <property type="term" value="P:proteasomal protein catabolic process"/>
    <property type="evidence" value="ECO:0007669"/>
    <property type="project" value="InterPro"/>
</dbReference>
<dbReference type="GO" id="GO:0000502">
    <property type="term" value="C:proteasome complex"/>
    <property type="evidence" value="ECO:0007669"/>
    <property type="project" value="UniProtKB-KW"/>
</dbReference>
<dbReference type="InterPro" id="IPR003959">
    <property type="entry name" value="ATPase_AAA_core"/>
</dbReference>
<organism evidence="8 9">
    <name type="scientific">Brachybacterium massiliense</name>
    <dbReference type="NCBI Taxonomy" id="1755098"/>
    <lineage>
        <taxon>Bacteria</taxon>
        <taxon>Bacillati</taxon>
        <taxon>Actinomycetota</taxon>
        <taxon>Actinomycetes</taxon>
        <taxon>Micrococcales</taxon>
        <taxon>Dermabacteraceae</taxon>
        <taxon>Brachybacterium</taxon>
    </lineage>
</organism>
<evidence type="ECO:0000313" key="9">
    <source>
        <dbReference type="Proteomes" id="UP000742460"/>
    </source>
</evidence>
<proteinExistence type="inferred from homology"/>
<dbReference type="Gene3D" id="1.10.8.60">
    <property type="match status" value="1"/>
</dbReference>
<dbReference type="InterPro" id="IPR012340">
    <property type="entry name" value="NA-bd_OB-fold"/>
</dbReference>
<evidence type="ECO:0000256" key="6">
    <source>
        <dbReference type="SAM" id="MobiDB-lite"/>
    </source>
</evidence>
<dbReference type="FunFam" id="3.40.50.300:FF:001025">
    <property type="entry name" value="ATPase family, AAA domain-containing 2B"/>
    <property type="match status" value="1"/>
</dbReference>
<dbReference type="Gene3D" id="1.20.5.170">
    <property type="match status" value="1"/>
</dbReference>
<keyword evidence="8" id="KW-0413">Isomerase</keyword>